<dbReference type="InterPro" id="IPR050553">
    <property type="entry name" value="Thioredoxin_ResA/DsbE_sf"/>
</dbReference>
<gene>
    <name evidence="7" type="ORF">J8H85_05175</name>
</gene>
<dbReference type="InterPro" id="IPR036249">
    <property type="entry name" value="Thioredoxin-like_sf"/>
</dbReference>
<evidence type="ECO:0000256" key="5">
    <source>
        <dbReference type="SAM" id="SignalP"/>
    </source>
</evidence>
<dbReference type="Gene3D" id="3.40.30.10">
    <property type="entry name" value="Glutaredoxin"/>
    <property type="match status" value="1"/>
</dbReference>
<keyword evidence="2" id="KW-0201">Cytochrome c-type biogenesis</keyword>
<evidence type="ECO:0000256" key="3">
    <source>
        <dbReference type="ARBA" id="ARBA00023157"/>
    </source>
</evidence>
<name>A0ABS4BRK4_9FLAO</name>
<dbReference type="PANTHER" id="PTHR42852:SF6">
    <property type="entry name" value="THIOL:DISULFIDE INTERCHANGE PROTEIN DSBE"/>
    <property type="match status" value="1"/>
</dbReference>
<evidence type="ECO:0000256" key="1">
    <source>
        <dbReference type="ARBA" id="ARBA00004196"/>
    </source>
</evidence>
<organism evidence="7 8">
    <name type="scientific">Mariniflexile gromovii</name>
    <dbReference type="NCBI Taxonomy" id="362523"/>
    <lineage>
        <taxon>Bacteria</taxon>
        <taxon>Pseudomonadati</taxon>
        <taxon>Bacteroidota</taxon>
        <taxon>Flavobacteriia</taxon>
        <taxon>Flavobacteriales</taxon>
        <taxon>Flavobacteriaceae</taxon>
        <taxon>Mariniflexile</taxon>
    </lineage>
</organism>
<accession>A0ABS4BRK4</accession>
<dbReference type="RefSeq" id="WP_209653305.1">
    <property type="nucleotide sequence ID" value="NZ_JAGJCB010000003.1"/>
</dbReference>
<evidence type="ECO:0000313" key="8">
    <source>
        <dbReference type="Proteomes" id="UP000670776"/>
    </source>
</evidence>
<reference evidence="7 8" key="1">
    <citation type="submission" date="2021-04" db="EMBL/GenBank/DDBJ databases">
        <title>Mariniflexile gromovii gen. nov., sp. nov., a gliding bacterium isolated from the sea urchin Strongylocentrotus intermedius.</title>
        <authorList>
            <person name="Ko S."/>
            <person name="Le V."/>
            <person name="Ahn C.-Y."/>
            <person name="Oh H.-M."/>
        </authorList>
    </citation>
    <scope>NUCLEOTIDE SEQUENCE [LARGE SCALE GENOMIC DNA]</scope>
    <source>
        <strain evidence="7 8">KCTC 12570</strain>
    </source>
</reference>
<dbReference type="EMBL" id="JAGJCB010000003">
    <property type="protein sequence ID" value="MBP0903212.1"/>
    <property type="molecule type" value="Genomic_DNA"/>
</dbReference>
<keyword evidence="8" id="KW-1185">Reference proteome</keyword>
<dbReference type="CDD" id="cd02966">
    <property type="entry name" value="TlpA_like_family"/>
    <property type="match status" value="1"/>
</dbReference>
<keyword evidence="4" id="KW-0676">Redox-active center</keyword>
<dbReference type="InterPro" id="IPR012336">
    <property type="entry name" value="Thioredoxin-like_fold"/>
</dbReference>
<comment type="caution">
    <text evidence="7">The sequence shown here is derived from an EMBL/GenBank/DDBJ whole genome shotgun (WGS) entry which is preliminary data.</text>
</comment>
<protein>
    <submittedName>
        <fullName evidence="7">TlpA family protein disulfide reductase</fullName>
    </submittedName>
</protein>
<dbReference type="Proteomes" id="UP000670776">
    <property type="component" value="Unassembled WGS sequence"/>
</dbReference>
<dbReference type="SUPFAM" id="SSF52833">
    <property type="entry name" value="Thioredoxin-like"/>
    <property type="match status" value="1"/>
</dbReference>
<evidence type="ECO:0000313" key="7">
    <source>
        <dbReference type="EMBL" id="MBP0903212.1"/>
    </source>
</evidence>
<evidence type="ECO:0000259" key="6">
    <source>
        <dbReference type="PROSITE" id="PS51352"/>
    </source>
</evidence>
<feature type="chain" id="PRO_5045599393" evidence="5">
    <location>
        <begin position="20"/>
        <end position="730"/>
    </location>
</feature>
<dbReference type="InterPro" id="IPR013766">
    <property type="entry name" value="Thioredoxin_domain"/>
</dbReference>
<keyword evidence="3" id="KW-1015">Disulfide bond</keyword>
<evidence type="ECO:0000256" key="2">
    <source>
        <dbReference type="ARBA" id="ARBA00022748"/>
    </source>
</evidence>
<dbReference type="Pfam" id="PF13905">
    <property type="entry name" value="Thioredoxin_8"/>
    <property type="match status" value="1"/>
</dbReference>
<sequence>MKKYQLILLMAFICSYAFAQKTIKNPEHSFSSFPGKITSVELIDTATVVHFHIKMTKGSKFSIPKKTYIQDLSGEEKLFVTKADGIKLNKWEVMPDTGGIFYHLFFPKLDKKATVIDYGEANEGGSWGIYGIQLVENDSETKVDFIPENIKKWLDSELTKTKKQPIKDYNSDTFFNRNSGRLVGYIKHYSPRFGFKTGIIYTGNDITREDYPVVVPIDENGRFEVEVPMLSPKFSYLSFNKKVIKFYLEPEQTLGIVVGSDVEYLGGLAKINEDLVGFESGKYDYKKFREKLKEQSPETFKEEETLQYKNNLETLSTYFENNTITEKAKVLLKNEISLEYANHLFDFVMSRTYEARRDSINEVLKIPVKDEYYDFLQEMDLNDKSLLVLERFSTFVNRFEFSDPINIYPKIKPSSFKPEKTFLEYLDEEKIDISDSEKELIKNYETKKIKSAEVYMKYMEALSEHRKSDLKAYSDKYIKPHYETISKKEMSKEIAMEKWQLRDSVVKNTYHLDKNLVYDLVKIRALDFDIKRSDSENAHAYWETLKKDIDHSFLKEEGERMVNKAFPIQSIKQNGLEDNTKKMVNMDVATTTTKLPLGKATDVFKGIIDSHKGKILFVDFWATSCAPCVGGIKRMNGTRKKYENNPDFDFVFITDERSSPLKTYNDFVEEQDLKNIYRLSLDDYNYLRQLFKFNGIPRYVVLDKKGDVINENFPMHNFDYLLDGILEKYK</sequence>
<feature type="signal peptide" evidence="5">
    <location>
        <begin position="1"/>
        <end position="19"/>
    </location>
</feature>
<dbReference type="PROSITE" id="PS51352">
    <property type="entry name" value="THIOREDOXIN_2"/>
    <property type="match status" value="1"/>
</dbReference>
<proteinExistence type="predicted"/>
<evidence type="ECO:0000256" key="4">
    <source>
        <dbReference type="ARBA" id="ARBA00023284"/>
    </source>
</evidence>
<keyword evidence="5" id="KW-0732">Signal</keyword>
<comment type="subcellular location">
    <subcellularLocation>
        <location evidence="1">Cell envelope</location>
    </subcellularLocation>
</comment>
<dbReference type="PANTHER" id="PTHR42852">
    <property type="entry name" value="THIOL:DISULFIDE INTERCHANGE PROTEIN DSBE"/>
    <property type="match status" value="1"/>
</dbReference>
<feature type="domain" description="Thioredoxin" evidence="6">
    <location>
        <begin position="589"/>
        <end position="730"/>
    </location>
</feature>